<feature type="region of interest" description="Disordered" evidence="5">
    <location>
        <begin position="251"/>
        <end position="271"/>
    </location>
</feature>
<dbReference type="InterPro" id="IPR018499">
    <property type="entry name" value="Tetraspanin/Peripherin"/>
</dbReference>
<dbReference type="Proteomes" id="UP000054408">
    <property type="component" value="Unassembled WGS sequence"/>
</dbReference>
<dbReference type="OrthoDB" id="10033535at2759"/>
<dbReference type="Pfam" id="PF00335">
    <property type="entry name" value="Tetraspanin"/>
    <property type="match status" value="1"/>
</dbReference>
<evidence type="ECO:0000256" key="3">
    <source>
        <dbReference type="ARBA" id="ARBA00022989"/>
    </source>
</evidence>
<dbReference type="AlphaFoldDB" id="A0A0L0DWC5"/>
<name>A0A0L0DWC5_THETB</name>
<dbReference type="EMBL" id="GL349441">
    <property type="protein sequence ID" value="KNC56386.1"/>
    <property type="molecule type" value="Genomic_DNA"/>
</dbReference>
<dbReference type="PANTHER" id="PTHR19282">
    <property type="entry name" value="TETRASPANIN"/>
    <property type="match status" value="1"/>
</dbReference>
<dbReference type="PRINTS" id="PR00259">
    <property type="entry name" value="TMFOUR"/>
</dbReference>
<dbReference type="OMA" id="RSWDIMQ"/>
<evidence type="ECO:0000313" key="8">
    <source>
        <dbReference type="Proteomes" id="UP000054408"/>
    </source>
</evidence>
<proteinExistence type="predicted"/>
<dbReference type="GeneID" id="25562039"/>
<evidence type="ECO:0000256" key="1">
    <source>
        <dbReference type="ARBA" id="ARBA00004141"/>
    </source>
</evidence>
<feature type="transmembrane region" description="Helical" evidence="6">
    <location>
        <begin position="167"/>
        <end position="192"/>
    </location>
</feature>
<protein>
    <submittedName>
        <fullName evidence="7">Tetraspanin family protein</fullName>
    </submittedName>
</protein>
<gene>
    <name evidence="7" type="ORF">AMSG_02355</name>
</gene>
<keyword evidence="4 6" id="KW-0472">Membrane</keyword>
<sequence length="297" mass="32292">MAATRKLLVIINALFFICGAGIAAMGGLALSDTDMGLSLVDKNLGMALVVLGGLVALVALLGMCGVALKSNMVLRLYFCLMFIIVLAEIFVVVFSITQRAQMEHLLSKGWRNAGQGMRNDFQRREHCCGFETPTSPSNTVCEACPDLGKCRLPGCKEALEHEVKKNLLIIEIVGSVVGLLQLMGLIFACCAIQAKKREQRARWEHGRPLLGPTSERSINATDSAFPRPVVSSATVGAKTHNFEPVALYDDSLRGESSRPTPAATTWKPKSTAEMIQEIRAEKEAERQRALKDGTPDF</sequence>
<comment type="subcellular location">
    <subcellularLocation>
        <location evidence="1">Membrane</location>
        <topology evidence="1">Multi-pass membrane protein</topology>
    </subcellularLocation>
</comment>
<keyword evidence="8" id="KW-1185">Reference proteome</keyword>
<organism evidence="7 8">
    <name type="scientific">Thecamonas trahens ATCC 50062</name>
    <dbReference type="NCBI Taxonomy" id="461836"/>
    <lineage>
        <taxon>Eukaryota</taxon>
        <taxon>Apusozoa</taxon>
        <taxon>Apusomonadida</taxon>
        <taxon>Apusomonadidae</taxon>
        <taxon>Thecamonas</taxon>
    </lineage>
</organism>
<reference evidence="7 8" key="1">
    <citation type="submission" date="2010-05" db="EMBL/GenBank/DDBJ databases">
        <title>The Genome Sequence of Thecamonas trahens ATCC 50062.</title>
        <authorList>
            <consortium name="The Broad Institute Genome Sequencing Platform"/>
            <person name="Russ C."/>
            <person name="Cuomo C."/>
            <person name="Shea T."/>
            <person name="Young S.K."/>
            <person name="Zeng Q."/>
            <person name="Koehrsen M."/>
            <person name="Haas B."/>
            <person name="Borodovsky M."/>
            <person name="Guigo R."/>
            <person name="Alvarado L."/>
            <person name="Berlin A."/>
            <person name="Bochicchio J."/>
            <person name="Borenstein D."/>
            <person name="Chapman S."/>
            <person name="Chen Z."/>
            <person name="Freedman E."/>
            <person name="Gellesch M."/>
            <person name="Goldberg J."/>
            <person name="Griggs A."/>
            <person name="Gujja S."/>
            <person name="Heilman E."/>
            <person name="Heiman D."/>
            <person name="Hepburn T."/>
            <person name="Howarth C."/>
            <person name="Jen D."/>
            <person name="Larson L."/>
            <person name="Mehta T."/>
            <person name="Park D."/>
            <person name="Pearson M."/>
            <person name="Roberts A."/>
            <person name="Saif S."/>
            <person name="Shenoy N."/>
            <person name="Sisk P."/>
            <person name="Stolte C."/>
            <person name="Sykes S."/>
            <person name="Thomson T."/>
            <person name="Walk T."/>
            <person name="White J."/>
            <person name="Yandava C."/>
            <person name="Burger G."/>
            <person name="Gray M.W."/>
            <person name="Holland P.W.H."/>
            <person name="King N."/>
            <person name="Lang F.B.F."/>
            <person name="Roger A.J."/>
            <person name="Ruiz-Trillo I."/>
            <person name="Lander E."/>
            <person name="Nusbaum C."/>
        </authorList>
    </citation>
    <scope>NUCLEOTIDE SEQUENCE [LARGE SCALE GENOMIC DNA]</scope>
    <source>
        <strain evidence="7 8">ATCC 50062</strain>
    </source>
</reference>
<dbReference type="eggNOG" id="KOG3882">
    <property type="taxonomic scope" value="Eukaryota"/>
</dbReference>
<keyword evidence="2 6" id="KW-0812">Transmembrane</keyword>
<keyword evidence="3 6" id="KW-1133">Transmembrane helix</keyword>
<dbReference type="RefSeq" id="XP_013760900.1">
    <property type="nucleotide sequence ID" value="XM_013905446.1"/>
</dbReference>
<dbReference type="PANTHER" id="PTHR19282:SF534">
    <property type="entry name" value="TETRASPANIN FAMILY-RELATED"/>
    <property type="match status" value="1"/>
</dbReference>
<dbReference type="STRING" id="461836.A0A0L0DWC5"/>
<evidence type="ECO:0000256" key="6">
    <source>
        <dbReference type="SAM" id="Phobius"/>
    </source>
</evidence>
<feature type="transmembrane region" description="Helical" evidence="6">
    <location>
        <begin position="7"/>
        <end position="31"/>
    </location>
</feature>
<dbReference type="GO" id="GO:0005886">
    <property type="term" value="C:plasma membrane"/>
    <property type="evidence" value="ECO:0007669"/>
    <property type="project" value="TreeGrafter"/>
</dbReference>
<feature type="transmembrane region" description="Helical" evidence="6">
    <location>
        <begin position="43"/>
        <end position="64"/>
    </location>
</feature>
<evidence type="ECO:0000313" key="7">
    <source>
        <dbReference type="EMBL" id="KNC56386.1"/>
    </source>
</evidence>
<feature type="transmembrane region" description="Helical" evidence="6">
    <location>
        <begin position="76"/>
        <end position="96"/>
    </location>
</feature>
<evidence type="ECO:0000256" key="4">
    <source>
        <dbReference type="ARBA" id="ARBA00023136"/>
    </source>
</evidence>
<evidence type="ECO:0000256" key="2">
    <source>
        <dbReference type="ARBA" id="ARBA00022692"/>
    </source>
</evidence>
<accession>A0A0L0DWC5</accession>
<evidence type="ECO:0000256" key="5">
    <source>
        <dbReference type="SAM" id="MobiDB-lite"/>
    </source>
</evidence>